<sequence>MADAEQQGLPVPTHPRQRRQWISLASSSKHAVTDLWVLRQFTPYTAASAPAPPYSLAQTCSNPPANSLLRSLRPISLHRQIERMCPRLPTPAEVALYDPAEKMPHTPPHAYLKPSTPPTLGPDAGTAHNEKQDDEGKRAKRARRPLTSRTGLIVPHRFGMRACVRAAGVHVRLRWNQWLRCTHFHAPPPFLVLVFSSRVHQVPAAADANADAEYALCGSGISVHVGPAAPLPPSASLLLPFPVIHLHIRTRMPWPSACAPSASSLRARGDGAECGAGFLDVRASGSCARAEFARTSCAGMLIPSHSLLLSSSPPSLPFSDSIPYAACPYFERGAAEYRYHTQGWIFELQVNLPSQLLKIPAKYQG</sequence>
<gene>
    <name evidence="2" type="ORF">C8F04DRAFT_1274550</name>
</gene>
<proteinExistence type="predicted"/>
<name>A0AAD6S591_9AGAR</name>
<accession>A0AAD6S591</accession>
<comment type="caution">
    <text evidence="2">The sequence shown here is derived from an EMBL/GenBank/DDBJ whole genome shotgun (WGS) entry which is preliminary data.</text>
</comment>
<keyword evidence="3" id="KW-1185">Reference proteome</keyword>
<evidence type="ECO:0000313" key="3">
    <source>
        <dbReference type="Proteomes" id="UP001218188"/>
    </source>
</evidence>
<protein>
    <submittedName>
        <fullName evidence="2">Uncharacterized protein</fullName>
    </submittedName>
</protein>
<reference evidence="2" key="1">
    <citation type="submission" date="2023-03" db="EMBL/GenBank/DDBJ databases">
        <title>Massive genome expansion in bonnet fungi (Mycena s.s.) driven by repeated elements and novel gene families across ecological guilds.</title>
        <authorList>
            <consortium name="Lawrence Berkeley National Laboratory"/>
            <person name="Harder C.B."/>
            <person name="Miyauchi S."/>
            <person name="Viragh M."/>
            <person name="Kuo A."/>
            <person name="Thoen E."/>
            <person name="Andreopoulos B."/>
            <person name="Lu D."/>
            <person name="Skrede I."/>
            <person name="Drula E."/>
            <person name="Henrissat B."/>
            <person name="Morin E."/>
            <person name="Kohler A."/>
            <person name="Barry K."/>
            <person name="LaButti K."/>
            <person name="Morin E."/>
            <person name="Salamov A."/>
            <person name="Lipzen A."/>
            <person name="Mereny Z."/>
            <person name="Hegedus B."/>
            <person name="Baldrian P."/>
            <person name="Stursova M."/>
            <person name="Weitz H."/>
            <person name="Taylor A."/>
            <person name="Grigoriev I.V."/>
            <person name="Nagy L.G."/>
            <person name="Martin F."/>
            <person name="Kauserud H."/>
        </authorList>
    </citation>
    <scope>NUCLEOTIDE SEQUENCE</scope>
    <source>
        <strain evidence="2">CBHHK200</strain>
    </source>
</reference>
<organism evidence="2 3">
    <name type="scientific">Mycena alexandri</name>
    <dbReference type="NCBI Taxonomy" id="1745969"/>
    <lineage>
        <taxon>Eukaryota</taxon>
        <taxon>Fungi</taxon>
        <taxon>Dikarya</taxon>
        <taxon>Basidiomycota</taxon>
        <taxon>Agaricomycotina</taxon>
        <taxon>Agaricomycetes</taxon>
        <taxon>Agaricomycetidae</taxon>
        <taxon>Agaricales</taxon>
        <taxon>Marasmiineae</taxon>
        <taxon>Mycenaceae</taxon>
        <taxon>Mycena</taxon>
    </lineage>
</organism>
<feature type="compositionally biased region" description="Basic and acidic residues" evidence="1">
    <location>
        <begin position="128"/>
        <end position="137"/>
    </location>
</feature>
<dbReference type="Proteomes" id="UP001218188">
    <property type="component" value="Unassembled WGS sequence"/>
</dbReference>
<feature type="region of interest" description="Disordered" evidence="1">
    <location>
        <begin position="100"/>
        <end position="146"/>
    </location>
</feature>
<dbReference type="EMBL" id="JARJCM010000251">
    <property type="protein sequence ID" value="KAJ7020792.1"/>
    <property type="molecule type" value="Genomic_DNA"/>
</dbReference>
<evidence type="ECO:0000313" key="2">
    <source>
        <dbReference type="EMBL" id="KAJ7020792.1"/>
    </source>
</evidence>
<dbReference type="AlphaFoldDB" id="A0AAD6S591"/>
<evidence type="ECO:0000256" key="1">
    <source>
        <dbReference type="SAM" id="MobiDB-lite"/>
    </source>
</evidence>